<dbReference type="SUPFAM" id="SSF53822">
    <property type="entry name" value="Periplasmic binding protein-like I"/>
    <property type="match status" value="1"/>
</dbReference>
<keyword evidence="9" id="KW-0564">Palmitate</keyword>
<feature type="domain" description="ABC transporter substrate-binding protein PnrA-like" evidence="11">
    <location>
        <begin position="27"/>
        <end position="330"/>
    </location>
</feature>
<comment type="similarity">
    <text evidence="2">Belongs to the BMP lipoprotein family.</text>
</comment>
<dbReference type="PANTHER" id="PTHR34296:SF2">
    <property type="entry name" value="ABC TRANSPORTER GUANOSINE-BINDING PROTEIN NUPN"/>
    <property type="match status" value="1"/>
</dbReference>
<dbReference type="CDD" id="cd06354">
    <property type="entry name" value="PBP1_PrnA-like"/>
    <property type="match status" value="1"/>
</dbReference>
<keyword evidence="6" id="KW-0997">Cell inner membrane</keyword>
<dbReference type="InterPro" id="IPR050957">
    <property type="entry name" value="BMP_lipoprotein"/>
</dbReference>
<keyword evidence="7" id="KW-0732">Signal</keyword>
<dbReference type="GO" id="GO:0005886">
    <property type="term" value="C:plasma membrane"/>
    <property type="evidence" value="ECO:0007669"/>
    <property type="project" value="UniProtKB-SubCell"/>
</dbReference>
<evidence type="ECO:0000259" key="11">
    <source>
        <dbReference type="Pfam" id="PF02608"/>
    </source>
</evidence>
<keyword evidence="4" id="KW-0813">Transport</keyword>
<reference evidence="13" key="1">
    <citation type="submission" date="2016-10" db="EMBL/GenBank/DDBJ databases">
        <authorList>
            <person name="Varghese N."/>
            <person name="Submissions S."/>
        </authorList>
    </citation>
    <scope>NUCLEOTIDE SEQUENCE [LARGE SCALE GENOMIC DNA]</scope>
    <source>
        <strain evidence="13">ATCC 51557</strain>
    </source>
</reference>
<dbReference type="Proteomes" id="UP000199262">
    <property type="component" value="Unassembled WGS sequence"/>
</dbReference>
<evidence type="ECO:0000256" key="8">
    <source>
        <dbReference type="ARBA" id="ARBA00023136"/>
    </source>
</evidence>
<keyword evidence="8" id="KW-0472">Membrane</keyword>
<evidence type="ECO:0000256" key="9">
    <source>
        <dbReference type="ARBA" id="ARBA00023139"/>
    </source>
</evidence>
<evidence type="ECO:0000256" key="2">
    <source>
        <dbReference type="ARBA" id="ARBA00008610"/>
    </source>
</evidence>
<comment type="subunit">
    <text evidence="3">Monomer.</text>
</comment>
<organism evidence="12 13">
    <name type="scientific">Borreliella japonica</name>
    <name type="common">Borrelia japonica</name>
    <dbReference type="NCBI Taxonomy" id="34095"/>
    <lineage>
        <taxon>Bacteria</taxon>
        <taxon>Pseudomonadati</taxon>
        <taxon>Spirochaetota</taxon>
        <taxon>Spirochaetia</taxon>
        <taxon>Spirochaetales</taxon>
        <taxon>Borreliaceae</taxon>
        <taxon>Borreliella</taxon>
    </lineage>
</organism>
<proteinExistence type="inferred from homology"/>
<evidence type="ECO:0000256" key="4">
    <source>
        <dbReference type="ARBA" id="ARBA00022448"/>
    </source>
</evidence>
<keyword evidence="10" id="KW-0449">Lipoprotein</keyword>
<dbReference type="PROSITE" id="PS51257">
    <property type="entry name" value="PROKAR_LIPOPROTEIN"/>
    <property type="match status" value="1"/>
</dbReference>
<evidence type="ECO:0000256" key="1">
    <source>
        <dbReference type="ARBA" id="ARBA00004519"/>
    </source>
</evidence>
<gene>
    <name evidence="12" type="ORF">SAMN02983004_00475</name>
</gene>
<evidence type="ECO:0000256" key="5">
    <source>
        <dbReference type="ARBA" id="ARBA00022475"/>
    </source>
</evidence>
<dbReference type="RefSeq" id="WP_091972377.1">
    <property type="nucleotide sequence ID" value="NZ_CP124066.1"/>
</dbReference>
<evidence type="ECO:0000313" key="13">
    <source>
        <dbReference type="Proteomes" id="UP000199262"/>
    </source>
</evidence>
<dbReference type="EMBL" id="FMTE01000003">
    <property type="protein sequence ID" value="SCW31080.1"/>
    <property type="molecule type" value="Genomic_DNA"/>
</dbReference>
<comment type="subcellular location">
    <subcellularLocation>
        <location evidence="1">Cell inner membrane</location>
        <topology evidence="1">Lipid-anchor</topology>
    </subcellularLocation>
</comment>
<dbReference type="AlphaFoldDB" id="A0A1G4PFL7"/>
<evidence type="ECO:0000256" key="10">
    <source>
        <dbReference type="ARBA" id="ARBA00023288"/>
    </source>
</evidence>
<dbReference type="Gene3D" id="3.40.50.2300">
    <property type="match status" value="2"/>
</dbReference>
<dbReference type="InterPro" id="IPR003760">
    <property type="entry name" value="PnrA-like"/>
</dbReference>
<name>A0A1G4PFL7_BORJA</name>
<accession>A0A1G4PFL7</accession>
<dbReference type="PANTHER" id="PTHR34296">
    <property type="entry name" value="TRANSCRIPTIONAL ACTIVATOR PROTEIN MED"/>
    <property type="match status" value="1"/>
</dbReference>
<protein>
    <submittedName>
        <fullName evidence="12">Nucleoside-binding protein</fullName>
    </submittedName>
</protein>
<dbReference type="Pfam" id="PF02608">
    <property type="entry name" value="Bmp"/>
    <property type="match status" value="1"/>
</dbReference>
<dbReference type="InterPro" id="IPR028082">
    <property type="entry name" value="Peripla_BP_I"/>
</dbReference>
<keyword evidence="13" id="KW-1185">Reference proteome</keyword>
<keyword evidence="5" id="KW-1003">Cell membrane</keyword>
<evidence type="ECO:0000256" key="7">
    <source>
        <dbReference type="ARBA" id="ARBA00022729"/>
    </source>
</evidence>
<evidence type="ECO:0000256" key="3">
    <source>
        <dbReference type="ARBA" id="ARBA00011245"/>
    </source>
</evidence>
<evidence type="ECO:0000313" key="12">
    <source>
        <dbReference type="EMBL" id="SCW31080.1"/>
    </source>
</evidence>
<sequence>MRIAIFIFGILLASCLSKNEVESDSNKIKISMLVDGVLDDESFNSSANKALLNLKKDFPESIEEVFSSASSGVYSSYVSDLDSLKLNGSTLIWLVGYMLTDVSLSVSLENPKISYGIIDPVYRDRDDVQIPKNLIGVVFNIEQGAFLAGYIAAKKSVSGKIGFIGGVKGDIVDAFRYGYEAGAKYANKGIEIASEYSNSFSDIDIGRVMANKMYSKGIDIIHFAAGLAGVGVVEVAKELGDGYYVIGADQDQSHLAPKNFITSVVKNVGYALYLITSEYIKNNNVWEGGKIIQMGLRDGVVGLSNANEFEYIKVLERKIINKEIIVPSNQEEYEIFIKQLLKL</sequence>
<dbReference type="OrthoDB" id="9769871at2"/>
<evidence type="ECO:0000256" key="6">
    <source>
        <dbReference type="ARBA" id="ARBA00022519"/>
    </source>
</evidence>